<evidence type="ECO:0000256" key="1">
    <source>
        <dbReference type="ARBA" id="ARBA00005519"/>
    </source>
</evidence>
<keyword evidence="2" id="KW-0119">Carbohydrate metabolism</keyword>
<sequence>MIFLTLLSAALFAFPVAVTVGVYIGIEHQRVFNGDSHFSPWNPGSNTDPGSRYSLETYCQKAYGIEPFPGRYIFNPNQWGVKNNEGELCMNITTDKTATKDSTAAGVFSVTYNYPPGPPEEPVHAFPNAKLQMNDTLPVQLSNMETLILDAVWTYGLGSVIVNDTDSASLTEAGLNANVAVDMFLASDKQKSTSTTDSDYEVMVWLGRWGNATQPIGILDGSKDTHEINGTVFDLYYGANGLGQRVFTWVADTNTTNFYGDISPLVQRLGNSTGPVPVDYMGYAAFGTEALYSVQNVTFFVPELFMDITTVE</sequence>
<protein>
    <submittedName>
        <fullName evidence="4">Glycoside hydrolase family 12 protein</fullName>
    </submittedName>
</protein>
<evidence type="ECO:0000256" key="3">
    <source>
        <dbReference type="SAM" id="SignalP"/>
    </source>
</evidence>
<proteinExistence type="inferred from homology"/>
<evidence type="ECO:0000313" key="4">
    <source>
        <dbReference type="EMBL" id="KAF1990737.1"/>
    </source>
</evidence>
<keyword evidence="3" id="KW-0732">Signal</keyword>
<dbReference type="Proteomes" id="UP000800041">
    <property type="component" value="Unassembled WGS sequence"/>
</dbReference>
<dbReference type="OrthoDB" id="89349at2759"/>
<dbReference type="SUPFAM" id="SSF49899">
    <property type="entry name" value="Concanavalin A-like lectins/glucanases"/>
    <property type="match status" value="1"/>
</dbReference>
<dbReference type="PANTHER" id="PTHR34002:SF9">
    <property type="entry name" value="XYLOGLUCAN-SPECIFIC ENDO-BETA-1,4-GLUCANASE A"/>
    <property type="match status" value="1"/>
</dbReference>
<dbReference type="InterPro" id="IPR013319">
    <property type="entry name" value="GH11/12"/>
</dbReference>
<dbReference type="InterPro" id="IPR002594">
    <property type="entry name" value="GH12"/>
</dbReference>
<feature type="chain" id="PRO_5026017954" evidence="3">
    <location>
        <begin position="22"/>
        <end position="312"/>
    </location>
</feature>
<dbReference type="AlphaFoldDB" id="A0A6G1HCE8"/>
<comment type="similarity">
    <text evidence="1 2">Belongs to the glycosyl hydrolase 12 (cellulase H) family.</text>
</comment>
<evidence type="ECO:0000256" key="2">
    <source>
        <dbReference type="RuleBase" id="RU361163"/>
    </source>
</evidence>
<feature type="signal peptide" evidence="3">
    <location>
        <begin position="1"/>
        <end position="21"/>
    </location>
</feature>
<dbReference type="EMBL" id="ML977141">
    <property type="protein sequence ID" value="KAF1990737.1"/>
    <property type="molecule type" value="Genomic_DNA"/>
</dbReference>
<evidence type="ECO:0000313" key="5">
    <source>
        <dbReference type="Proteomes" id="UP000800041"/>
    </source>
</evidence>
<keyword evidence="5" id="KW-1185">Reference proteome</keyword>
<reference evidence="4" key="1">
    <citation type="journal article" date="2020" name="Stud. Mycol.">
        <title>101 Dothideomycetes genomes: a test case for predicting lifestyles and emergence of pathogens.</title>
        <authorList>
            <person name="Haridas S."/>
            <person name="Albert R."/>
            <person name="Binder M."/>
            <person name="Bloem J."/>
            <person name="Labutti K."/>
            <person name="Salamov A."/>
            <person name="Andreopoulos B."/>
            <person name="Baker S."/>
            <person name="Barry K."/>
            <person name="Bills G."/>
            <person name="Bluhm B."/>
            <person name="Cannon C."/>
            <person name="Castanera R."/>
            <person name="Culley D."/>
            <person name="Daum C."/>
            <person name="Ezra D."/>
            <person name="Gonzalez J."/>
            <person name="Henrissat B."/>
            <person name="Kuo A."/>
            <person name="Liang C."/>
            <person name="Lipzen A."/>
            <person name="Lutzoni F."/>
            <person name="Magnuson J."/>
            <person name="Mondo S."/>
            <person name="Nolan M."/>
            <person name="Ohm R."/>
            <person name="Pangilinan J."/>
            <person name="Park H.-J."/>
            <person name="Ramirez L."/>
            <person name="Alfaro M."/>
            <person name="Sun H."/>
            <person name="Tritt A."/>
            <person name="Yoshinaga Y."/>
            <person name="Zwiers L.-H."/>
            <person name="Turgeon B."/>
            <person name="Goodwin S."/>
            <person name="Spatafora J."/>
            <person name="Crous P."/>
            <person name="Grigoriev I."/>
        </authorList>
    </citation>
    <scope>NUCLEOTIDE SEQUENCE</scope>
    <source>
        <strain evidence="4">CBS 113979</strain>
    </source>
</reference>
<name>A0A6G1HCE8_9PEZI</name>
<dbReference type="PANTHER" id="PTHR34002">
    <property type="entry name" value="BLR1656 PROTEIN"/>
    <property type="match status" value="1"/>
</dbReference>
<dbReference type="GO" id="GO:0008810">
    <property type="term" value="F:cellulase activity"/>
    <property type="evidence" value="ECO:0007669"/>
    <property type="project" value="InterPro"/>
</dbReference>
<keyword evidence="2" id="KW-0326">Glycosidase</keyword>
<dbReference type="Gene3D" id="2.60.120.180">
    <property type="match status" value="1"/>
</dbReference>
<organism evidence="4 5">
    <name type="scientific">Aulographum hederae CBS 113979</name>
    <dbReference type="NCBI Taxonomy" id="1176131"/>
    <lineage>
        <taxon>Eukaryota</taxon>
        <taxon>Fungi</taxon>
        <taxon>Dikarya</taxon>
        <taxon>Ascomycota</taxon>
        <taxon>Pezizomycotina</taxon>
        <taxon>Dothideomycetes</taxon>
        <taxon>Pleosporomycetidae</taxon>
        <taxon>Aulographales</taxon>
        <taxon>Aulographaceae</taxon>
    </lineage>
</organism>
<keyword evidence="2 4" id="KW-0378">Hydrolase</keyword>
<keyword evidence="2" id="KW-0624">Polysaccharide degradation</keyword>
<dbReference type="Pfam" id="PF01670">
    <property type="entry name" value="Glyco_hydro_12"/>
    <property type="match status" value="1"/>
</dbReference>
<gene>
    <name evidence="4" type="ORF">K402DRAFT_369618</name>
</gene>
<accession>A0A6G1HCE8</accession>
<dbReference type="GO" id="GO:0000272">
    <property type="term" value="P:polysaccharide catabolic process"/>
    <property type="evidence" value="ECO:0007669"/>
    <property type="project" value="UniProtKB-KW"/>
</dbReference>
<dbReference type="InterPro" id="IPR013320">
    <property type="entry name" value="ConA-like_dom_sf"/>
</dbReference>